<dbReference type="PANTHER" id="PTHR42920">
    <property type="entry name" value="OS03G0707200 PROTEIN-RELATED"/>
    <property type="match status" value="1"/>
</dbReference>
<evidence type="ECO:0000256" key="2">
    <source>
        <dbReference type="ARBA" id="ARBA00022475"/>
    </source>
</evidence>
<dbReference type="InterPro" id="IPR037185">
    <property type="entry name" value="EmrE-like"/>
</dbReference>
<keyword evidence="4 6" id="KW-1133">Transmembrane helix</keyword>
<accession>I0ZAJ0</accession>
<dbReference type="GO" id="GO:0005886">
    <property type="term" value="C:plasma membrane"/>
    <property type="evidence" value="ECO:0007669"/>
    <property type="project" value="UniProtKB-SubCell"/>
</dbReference>
<keyword evidence="8" id="KW-1185">Reference proteome</keyword>
<keyword evidence="2" id="KW-1003">Cell membrane</keyword>
<dbReference type="KEGG" id="csl:COCSUDRAFT_39263"/>
<feature type="transmembrane region" description="Helical" evidence="6">
    <location>
        <begin position="12"/>
        <end position="33"/>
    </location>
</feature>
<evidence type="ECO:0000256" key="4">
    <source>
        <dbReference type="ARBA" id="ARBA00022989"/>
    </source>
</evidence>
<dbReference type="AlphaFoldDB" id="I0ZAJ0"/>
<comment type="caution">
    <text evidence="7">The sequence shown here is derived from an EMBL/GenBank/DDBJ whole genome shotgun (WGS) entry which is preliminary data.</text>
</comment>
<evidence type="ECO:0000256" key="3">
    <source>
        <dbReference type="ARBA" id="ARBA00022692"/>
    </source>
</evidence>
<evidence type="ECO:0000313" key="8">
    <source>
        <dbReference type="Proteomes" id="UP000007264"/>
    </source>
</evidence>
<dbReference type="SUPFAM" id="SSF103481">
    <property type="entry name" value="Multidrug resistance efflux transporter EmrE"/>
    <property type="match status" value="1"/>
</dbReference>
<dbReference type="GeneID" id="17045674"/>
<dbReference type="InterPro" id="IPR051258">
    <property type="entry name" value="Diverse_Substrate_Transporter"/>
</dbReference>
<evidence type="ECO:0000256" key="1">
    <source>
        <dbReference type="ARBA" id="ARBA00004651"/>
    </source>
</evidence>
<organism evidence="7 8">
    <name type="scientific">Coccomyxa subellipsoidea (strain C-169)</name>
    <name type="common">Green microalga</name>
    <dbReference type="NCBI Taxonomy" id="574566"/>
    <lineage>
        <taxon>Eukaryota</taxon>
        <taxon>Viridiplantae</taxon>
        <taxon>Chlorophyta</taxon>
        <taxon>core chlorophytes</taxon>
        <taxon>Trebouxiophyceae</taxon>
        <taxon>Trebouxiophyceae incertae sedis</taxon>
        <taxon>Coccomyxaceae</taxon>
        <taxon>Coccomyxa</taxon>
        <taxon>Coccomyxa subellipsoidea</taxon>
    </lineage>
</organism>
<name>I0ZAJ0_COCSC</name>
<reference evidence="7 8" key="1">
    <citation type="journal article" date="2012" name="Genome Biol.">
        <title>The genome of the polar eukaryotic microalga coccomyxa subellipsoidea reveals traits of cold adaptation.</title>
        <authorList>
            <person name="Blanc G."/>
            <person name="Agarkova I."/>
            <person name="Grimwood J."/>
            <person name="Kuo A."/>
            <person name="Brueggeman A."/>
            <person name="Dunigan D."/>
            <person name="Gurnon J."/>
            <person name="Ladunga I."/>
            <person name="Lindquist E."/>
            <person name="Lucas S."/>
            <person name="Pangilinan J."/>
            <person name="Proschold T."/>
            <person name="Salamov A."/>
            <person name="Schmutz J."/>
            <person name="Weeks D."/>
            <person name="Yamada T."/>
            <person name="Claverie J.M."/>
            <person name="Grigoriev I."/>
            <person name="Van Etten J."/>
            <person name="Lomsadze A."/>
            <person name="Borodovsky M."/>
        </authorList>
    </citation>
    <scope>NUCLEOTIDE SEQUENCE [LARGE SCALE GENOMIC DNA]</scope>
    <source>
        <strain evidence="7 8">C-169</strain>
    </source>
</reference>
<keyword evidence="3 6" id="KW-0812">Transmembrane</keyword>
<dbReference type="OrthoDB" id="511355at2759"/>
<dbReference type="PANTHER" id="PTHR42920:SF23">
    <property type="entry name" value="EAMA DOMAIN-CONTAINING PROTEIN"/>
    <property type="match status" value="1"/>
</dbReference>
<dbReference type="RefSeq" id="XP_005652203.1">
    <property type="nucleotide sequence ID" value="XM_005652146.1"/>
</dbReference>
<comment type="subcellular location">
    <subcellularLocation>
        <location evidence="1">Cell membrane</location>
        <topology evidence="1">Multi-pass membrane protein</topology>
    </subcellularLocation>
</comment>
<feature type="transmembrane region" description="Helical" evidence="6">
    <location>
        <begin position="99"/>
        <end position="120"/>
    </location>
</feature>
<protein>
    <recommendedName>
        <fullName evidence="9">EamA domain-containing protein</fullName>
    </recommendedName>
</protein>
<keyword evidence="5 6" id="KW-0472">Membrane</keyword>
<dbReference type="Proteomes" id="UP000007264">
    <property type="component" value="Unassembled WGS sequence"/>
</dbReference>
<feature type="transmembrane region" description="Helical" evidence="6">
    <location>
        <begin position="284"/>
        <end position="300"/>
    </location>
</feature>
<feature type="transmembrane region" description="Helical" evidence="6">
    <location>
        <begin position="312"/>
        <end position="329"/>
    </location>
</feature>
<feature type="transmembrane region" description="Helical" evidence="6">
    <location>
        <begin position="200"/>
        <end position="225"/>
    </location>
</feature>
<sequence length="333" mass="34640">MGPDRSAAITGQVLILYSALTCASTPVALRYLYLQPHPPASPVLAAAQTGFAAVIMRGVGAGVRRALSRAEPAVQPFLRLGARIGRPLARALNSRAKNLRWAGAELGLLAFLANSVMIYGFMFTTIAKGAFLIRASIIFTPLLCTVAGEAVPAGLWAGSLLGFAGSVMISLDPSHTSSGAPGASAAAGPFGFQPEVWGDLVLLMSACLWSIVMVMTMAVLSLGWLGAAAVSEVQQGEPIVTLWEGYRDPIAWLVLLWPAVGQYSTGEAAQVAGQARISASAGQVILAMDPVISILLGLLVNREETQMGPLGWVGGATLMGACILASFYARSED</sequence>
<gene>
    <name evidence="7" type="ORF">COCSUDRAFT_39263</name>
</gene>
<proteinExistence type="predicted"/>
<evidence type="ECO:0008006" key="9">
    <source>
        <dbReference type="Google" id="ProtNLM"/>
    </source>
</evidence>
<evidence type="ECO:0000256" key="5">
    <source>
        <dbReference type="ARBA" id="ARBA00023136"/>
    </source>
</evidence>
<evidence type="ECO:0000256" key="6">
    <source>
        <dbReference type="SAM" id="Phobius"/>
    </source>
</evidence>
<evidence type="ECO:0000313" key="7">
    <source>
        <dbReference type="EMBL" id="EIE27659.1"/>
    </source>
</evidence>
<dbReference type="EMBL" id="AGSI01000001">
    <property type="protein sequence ID" value="EIE27659.1"/>
    <property type="molecule type" value="Genomic_DNA"/>
</dbReference>